<sequence length="34" mass="4011">EFTAPPMYPEEHGGRDNFDYSECSYEMNEDGEYT</sequence>
<proteinExistence type="predicted"/>
<evidence type="ECO:0000313" key="2">
    <source>
        <dbReference type="EMBL" id="GIQ93128.1"/>
    </source>
</evidence>
<organism evidence="2 3">
    <name type="scientific">Kipferlia bialata</name>
    <dbReference type="NCBI Taxonomy" id="797122"/>
    <lineage>
        <taxon>Eukaryota</taxon>
        <taxon>Metamonada</taxon>
        <taxon>Carpediemonas-like organisms</taxon>
        <taxon>Kipferlia</taxon>
    </lineage>
</organism>
<dbReference type="Proteomes" id="UP000265618">
    <property type="component" value="Unassembled WGS sequence"/>
</dbReference>
<feature type="compositionally biased region" description="Basic and acidic residues" evidence="1">
    <location>
        <begin position="9"/>
        <end position="18"/>
    </location>
</feature>
<comment type="caution">
    <text evidence="2">The sequence shown here is derived from an EMBL/GenBank/DDBJ whole genome shotgun (WGS) entry which is preliminary data.</text>
</comment>
<feature type="non-terminal residue" evidence="2">
    <location>
        <position position="1"/>
    </location>
</feature>
<keyword evidence="3" id="KW-1185">Reference proteome</keyword>
<reference evidence="2 3" key="1">
    <citation type="journal article" date="2018" name="PLoS ONE">
        <title>The draft genome of Kipferlia bialata reveals reductive genome evolution in fornicate parasites.</title>
        <authorList>
            <person name="Tanifuji G."/>
            <person name="Takabayashi S."/>
            <person name="Kume K."/>
            <person name="Takagi M."/>
            <person name="Nakayama T."/>
            <person name="Kamikawa R."/>
            <person name="Inagaki Y."/>
            <person name="Hashimoto T."/>
        </authorList>
    </citation>
    <scope>NUCLEOTIDE SEQUENCE [LARGE SCALE GENOMIC DNA]</scope>
    <source>
        <strain evidence="2">NY0173</strain>
    </source>
</reference>
<protein>
    <submittedName>
        <fullName evidence="2">Uncharacterized protein</fullName>
    </submittedName>
</protein>
<name>A0A9K3DFF4_9EUKA</name>
<dbReference type="AlphaFoldDB" id="A0A9K3DFF4"/>
<accession>A0A9K3DFF4</accession>
<dbReference type="EMBL" id="BDIP01011558">
    <property type="protein sequence ID" value="GIQ93128.1"/>
    <property type="molecule type" value="Genomic_DNA"/>
</dbReference>
<evidence type="ECO:0000313" key="3">
    <source>
        <dbReference type="Proteomes" id="UP000265618"/>
    </source>
</evidence>
<feature type="region of interest" description="Disordered" evidence="1">
    <location>
        <begin position="1"/>
        <end position="34"/>
    </location>
</feature>
<evidence type="ECO:0000256" key="1">
    <source>
        <dbReference type="SAM" id="MobiDB-lite"/>
    </source>
</evidence>
<gene>
    <name evidence="2" type="ORF">KIPB_017386</name>
</gene>